<evidence type="ECO:0000256" key="17">
    <source>
        <dbReference type="ARBA" id="ARBA00023239"/>
    </source>
</evidence>
<dbReference type="GO" id="GO:0005524">
    <property type="term" value="F:ATP binding"/>
    <property type="evidence" value="ECO:0007669"/>
    <property type="project" value="UniProtKB-KW"/>
</dbReference>
<dbReference type="GO" id="GO:0019287">
    <property type="term" value="P:isopentenyl diphosphate biosynthetic process, mevalonate pathway"/>
    <property type="evidence" value="ECO:0007669"/>
    <property type="project" value="TreeGrafter"/>
</dbReference>
<dbReference type="GO" id="GO:0004325">
    <property type="term" value="F:ferrochelatase activity"/>
    <property type="evidence" value="ECO:0007669"/>
    <property type="project" value="UniProtKB-EC"/>
</dbReference>
<evidence type="ECO:0000256" key="2">
    <source>
        <dbReference type="ARBA" id="ARBA00004943"/>
    </source>
</evidence>
<protein>
    <recommendedName>
        <fullName evidence="6">Ferrochelatase, mitochondrial</fullName>
        <ecNumber evidence="5">2.7.4.2</ecNumber>
        <ecNumber evidence="21">4.98.1.1</ecNumber>
    </recommendedName>
    <alternativeName>
        <fullName evidence="20">Heme synthase</fullName>
    </alternativeName>
    <alternativeName>
        <fullName evidence="19">Protoheme ferro-lyase</fullName>
    </alternativeName>
</protein>
<evidence type="ECO:0000256" key="16">
    <source>
        <dbReference type="ARBA" id="ARBA00023136"/>
    </source>
</evidence>
<keyword evidence="15" id="KW-0350">Heme biosynthesis</keyword>
<evidence type="ECO:0000256" key="15">
    <source>
        <dbReference type="ARBA" id="ARBA00023133"/>
    </source>
</evidence>
<dbReference type="InterPro" id="IPR033659">
    <property type="entry name" value="Ferrochelatase_N"/>
</dbReference>
<keyword evidence="7" id="KW-0808">Transferase</keyword>
<dbReference type="CDD" id="cd03411">
    <property type="entry name" value="Ferrochelatase_N"/>
    <property type="match status" value="1"/>
</dbReference>
<dbReference type="Pfam" id="PF00762">
    <property type="entry name" value="Ferrochelatase"/>
    <property type="match status" value="1"/>
</dbReference>
<organism evidence="22 23">
    <name type="scientific">Lentinula edodes</name>
    <name type="common">Shiitake mushroom</name>
    <name type="synonym">Lentinus edodes</name>
    <dbReference type="NCBI Taxonomy" id="5353"/>
    <lineage>
        <taxon>Eukaryota</taxon>
        <taxon>Fungi</taxon>
        <taxon>Dikarya</taxon>
        <taxon>Basidiomycota</taxon>
        <taxon>Agaricomycotina</taxon>
        <taxon>Agaricomycetes</taxon>
        <taxon>Agaricomycetidae</taxon>
        <taxon>Agaricales</taxon>
        <taxon>Marasmiineae</taxon>
        <taxon>Omphalotaceae</taxon>
        <taxon>Lentinula</taxon>
    </lineage>
</organism>
<keyword evidence="17" id="KW-0456">Lyase</keyword>
<reference evidence="22 23" key="2">
    <citation type="submission" date="2017-02" db="EMBL/GenBank/DDBJ databases">
        <title>A genome survey and senescence transcriptome analysis in Lentinula edodes.</title>
        <authorList>
            <person name="Sakamoto Y."/>
            <person name="Nakade K."/>
            <person name="Sato S."/>
            <person name="Yoshida Y."/>
            <person name="Miyazaki K."/>
            <person name="Natsume S."/>
            <person name="Konno N."/>
        </authorList>
    </citation>
    <scope>NUCLEOTIDE SEQUENCE [LARGE SCALE GENOMIC DNA]</scope>
    <source>
        <strain evidence="22 23">NBRC 111202</strain>
    </source>
</reference>
<evidence type="ECO:0000256" key="21">
    <source>
        <dbReference type="ARBA" id="ARBA00034332"/>
    </source>
</evidence>
<dbReference type="SUPFAM" id="SSF53800">
    <property type="entry name" value="Chelatase"/>
    <property type="match status" value="1"/>
</dbReference>
<evidence type="ECO:0000256" key="3">
    <source>
        <dbReference type="ARBA" id="ARBA00005017"/>
    </source>
</evidence>
<dbReference type="InterPro" id="IPR033644">
    <property type="entry name" value="Ferrochelatase_C"/>
</dbReference>
<dbReference type="Gene3D" id="3.40.50.1400">
    <property type="match status" value="2"/>
</dbReference>
<evidence type="ECO:0000256" key="5">
    <source>
        <dbReference type="ARBA" id="ARBA00012958"/>
    </source>
</evidence>
<evidence type="ECO:0000256" key="20">
    <source>
        <dbReference type="ARBA" id="ARBA00032440"/>
    </source>
</evidence>
<keyword evidence="14" id="KW-0496">Mitochondrion</keyword>
<evidence type="ECO:0000256" key="18">
    <source>
        <dbReference type="ARBA" id="ARBA00023244"/>
    </source>
</evidence>
<comment type="similarity">
    <text evidence="4">Belongs to the ferrochelatase family.</text>
</comment>
<keyword evidence="10" id="KW-0999">Mitochondrion inner membrane</keyword>
<comment type="subcellular location">
    <subcellularLocation>
        <location evidence="1">Mitochondrion inner membrane</location>
        <topology evidence="1">Peripheral membrane protein</topology>
        <orientation evidence="1">Matrix side</orientation>
    </subcellularLocation>
</comment>
<dbReference type="GO" id="GO:0010142">
    <property type="term" value="P:farnesyl diphosphate biosynthetic process, mevalonate pathway"/>
    <property type="evidence" value="ECO:0007669"/>
    <property type="project" value="TreeGrafter"/>
</dbReference>
<comment type="pathway">
    <text evidence="2">Porphyrin-containing compound metabolism; protoheme biosynthesis; protoheme from protoporphyrin-IX: step 1/1.</text>
</comment>
<dbReference type="Proteomes" id="UP000188533">
    <property type="component" value="Unassembled WGS sequence"/>
</dbReference>
<dbReference type="InterPro" id="IPR020568">
    <property type="entry name" value="Ribosomal_Su5_D2-typ_SF"/>
</dbReference>
<evidence type="ECO:0000256" key="19">
    <source>
        <dbReference type="ARBA" id="ARBA00029619"/>
    </source>
</evidence>
<evidence type="ECO:0000256" key="12">
    <source>
        <dbReference type="ARBA" id="ARBA00022946"/>
    </source>
</evidence>
<dbReference type="GO" id="GO:0006783">
    <property type="term" value="P:heme biosynthetic process"/>
    <property type="evidence" value="ECO:0007669"/>
    <property type="project" value="UniProtKB-KW"/>
</dbReference>
<dbReference type="PANTHER" id="PTHR31814:SF2">
    <property type="entry name" value="PHOSPHOMEVALONATE KINASE"/>
    <property type="match status" value="1"/>
</dbReference>
<accession>A0A1Q3E335</accession>
<dbReference type="STRING" id="5353.A0A1Q3E335"/>
<dbReference type="HAMAP" id="MF_00323">
    <property type="entry name" value="Ferrochelatase"/>
    <property type="match status" value="1"/>
</dbReference>
<evidence type="ECO:0000256" key="4">
    <source>
        <dbReference type="ARBA" id="ARBA00007718"/>
    </source>
</evidence>
<evidence type="ECO:0000256" key="11">
    <source>
        <dbReference type="ARBA" id="ARBA00022840"/>
    </source>
</evidence>
<dbReference type="NCBIfam" id="TIGR00109">
    <property type="entry name" value="hemH"/>
    <property type="match status" value="1"/>
</dbReference>
<evidence type="ECO:0000256" key="8">
    <source>
        <dbReference type="ARBA" id="ARBA00022741"/>
    </source>
</evidence>
<dbReference type="PROSITE" id="PS00534">
    <property type="entry name" value="FERROCHELATASE"/>
    <property type="match status" value="1"/>
</dbReference>
<dbReference type="GO" id="GO:0005777">
    <property type="term" value="C:peroxisome"/>
    <property type="evidence" value="ECO:0007669"/>
    <property type="project" value="TreeGrafter"/>
</dbReference>
<dbReference type="GO" id="GO:0006696">
    <property type="term" value="P:ergosterol biosynthetic process"/>
    <property type="evidence" value="ECO:0007669"/>
    <property type="project" value="TreeGrafter"/>
</dbReference>
<sequence>MKPSSCTPSMRSLTRSLASLHKTPAAKSPTAIVMLNMGGPSSVEETHDFLKNLFSDNDLIPLPFQSFIAPYIARRRTPMIEQQYAAIGGGSPILKYTQTQGEGMAKLLDELHPETAPHKSYVAFRYARPLTQETAKEMKADGVTRAVAFTQYPQYSCSTTGSSLNEIYRRGKIGEFGDDISWSVIDRWGTHPGFIEAVAQRIEAALAKFPASTRSETVILFSAHSLPLSVVNRGDPYVLEVSASVSAVMQRLGQSNSYRLAWQSKVGPSKWMGPQTSDALKGLARLGRKQVVLVPIAFTSDHIETLYELDLEYIKEARELGIEIHRSESLNESPVFIRALADIAADHLRGQSSVSTSSRFYTVIQSLAAGTTNTIRVRSPQFNDSTWMYSLSFSSPPKVDAKENTSKNKFVHLALQHTISLACEVRGVPAIQDLLTRGLDIAIVGDNDFYSQRAQLAALNLPRNLSSLASIQPFCPQGVTLSEVHKTGLGSSAALITSLVSGLLVHLGVIPASALLEDQGRDRQLAHNLAQFIHCLAQGKVGSGFDVSAAVFGSHLYTRFDPSVIASLMGGDPMQPKSLLPVVSPDNTSWNHRIRPFQLPPLTRLMLADVDAGSDTPSLIGKVQHWRKTEPEKANAVWTAIDQLNQSLASTLLRLSAFHSENPASYASIVKFISTLQPLQWTADPSLSEFETNVAAHFYQAHKITLEIRRSMREMGELAGAPIEPPEQTKLLDKCCFQAGVIGGGVPGAGGTM</sequence>
<evidence type="ECO:0000256" key="13">
    <source>
        <dbReference type="ARBA" id="ARBA00023004"/>
    </source>
</evidence>
<evidence type="ECO:0000256" key="6">
    <source>
        <dbReference type="ARBA" id="ARBA00021249"/>
    </source>
</evidence>
<dbReference type="FunFam" id="3.40.50.1400:FF:000003">
    <property type="entry name" value="Ferrochelatase"/>
    <property type="match status" value="1"/>
</dbReference>
<keyword evidence="23" id="KW-1185">Reference proteome</keyword>
<evidence type="ECO:0000256" key="10">
    <source>
        <dbReference type="ARBA" id="ARBA00022792"/>
    </source>
</evidence>
<dbReference type="InterPro" id="IPR001015">
    <property type="entry name" value="Ferrochelatase"/>
</dbReference>
<evidence type="ECO:0000256" key="7">
    <source>
        <dbReference type="ARBA" id="ARBA00022679"/>
    </source>
</evidence>
<evidence type="ECO:0000256" key="1">
    <source>
        <dbReference type="ARBA" id="ARBA00004443"/>
    </source>
</evidence>
<keyword evidence="18" id="KW-0627">Porphyrin biosynthesis</keyword>
<dbReference type="PANTHER" id="PTHR31814">
    <property type="match status" value="1"/>
</dbReference>
<gene>
    <name evidence="22" type="ORF">LENED_003178</name>
</gene>
<dbReference type="Gene3D" id="3.30.230.10">
    <property type="match status" value="1"/>
</dbReference>
<dbReference type="UniPathway" id="UPA00252">
    <property type="reaction ID" value="UER00325"/>
</dbReference>
<dbReference type="EMBL" id="BDGU01000066">
    <property type="protein sequence ID" value="GAW01576.1"/>
    <property type="molecule type" value="Genomic_DNA"/>
</dbReference>
<comment type="caution">
    <text evidence="22">The sequence shown here is derived from an EMBL/GenBank/DDBJ whole genome shotgun (WGS) entry which is preliminary data.</text>
</comment>
<dbReference type="SUPFAM" id="SSF54211">
    <property type="entry name" value="Ribosomal protein S5 domain 2-like"/>
    <property type="match status" value="1"/>
</dbReference>
<name>A0A1Q3E335_LENED</name>
<evidence type="ECO:0000256" key="14">
    <source>
        <dbReference type="ARBA" id="ARBA00023128"/>
    </source>
</evidence>
<keyword evidence="9" id="KW-0418">Kinase</keyword>
<dbReference type="CDD" id="cd00419">
    <property type="entry name" value="Ferrochelatase_C"/>
    <property type="match status" value="1"/>
</dbReference>
<dbReference type="EC" id="4.98.1.1" evidence="21"/>
<dbReference type="GO" id="GO:0004631">
    <property type="term" value="F:phosphomevalonate kinase activity"/>
    <property type="evidence" value="ECO:0007669"/>
    <property type="project" value="UniProtKB-EC"/>
</dbReference>
<keyword evidence="8" id="KW-0547">Nucleotide-binding</keyword>
<dbReference type="EC" id="2.7.4.2" evidence="5"/>
<proteinExistence type="inferred from homology"/>
<evidence type="ECO:0000313" key="22">
    <source>
        <dbReference type="EMBL" id="GAW01576.1"/>
    </source>
</evidence>
<evidence type="ECO:0000313" key="23">
    <source>
        <dbReference type="Proteomes" id="UP000188533"/>
    </source>
</evidence>
<dbReference type="InterPro" id="IPR019772">
    <property type="entry name" value="Ferrochelatase_AS"/>
</dbReference>
<keyword evidence="12" id="KW-0809">Transit peptide</keyword>
<keyword evidence="13" id="KW-0408">Iron</keyword>
<keyword evidence="11" id="KW-0067">ATP-binding</keyword>
<reference evidence="22 23" key="1">
    <citation type="submission" date="2016-08" db="EMBL/GenBank/DDBJ databases">
        <authorList>
            <consortium name="Lentinula edodes genome sequencing consortium"/>
            <person name="Sakamoto Y."/>
            <person name="Nakade K."/>
            <person name="Sato S."/>
            <person name="Yoshida Y."/>
            <person name="Miyazaki K."/>
            <person name="Natsume S."/>
            <person name="Konno N."/>
        </authorList>
    </citation>
    <scope>NUCLEOTIDE SEQUENCE [LARGE SCALE GENOMIC DNA]</scope>
    <source>
        <strain evidence="22 23">NBRC 111202</strain>
    </source>
</reference>
<comment type="pathway">
    <text evidence="3">Isoprenoid biosynthesis; isopentenyl diphosphate biosynthesis via mevalonate pathway; isopentenyl diphosphate from (R)-mevalonate: step 2/3.</text>
</comment>
<dbReference type="AlphaFoldDB" id="A0A1Q3E335"/>
<dbReference type="InterPro" id="IPR035102">
    <property type="entry name" value="Phosphomevalonate_kinase"/>
</dbReference>
<keyword evidence="16" id="KW-0472">Membrane</keyword>
<evidence type="ECO:0000256" key="9">
    <source>
        <dbReference type="ARBA" id="ARBA00022777"/>
    </source>
</evidence>
<dbReference type="GO" id="GO:0005743">
    <property type="term" value="C:mitochondrial inner membrane"/>
    <property type="evidence" value="ECO:0007669"/>
    <property type="project" value="UniProtKB-SubCell"/>
</dbReference>
<dbReference type="InterPro" id="IPR014721">
    <property type="entry name" value="Ribsml_uS5_D2-typ_fold_subgr"/>
</dbReference>